<dbReference type="GO" id="GO:0043161">
    <property type="term" value="P:proteasome-mediated ubiquitin-dependent protein catabolic process"/>
    <property type="evidence" value="ECO:0007669"/>
    <property type="project" value="TreeGrafter"/>
</dbReference>
<evidence type="ECO:0000313" key="2">
    <source>
        <dbReference type="Proteomes" id="UP000515121"/>
    </source>
</evidence>
<keyword evidence="2" id="KW-1185">Reference proteome</keyword>
<organism evidence="2 3">
    <name type="scientific">Durio zibethinus</name>
    <name type="common">Durian</name>
    <dbReference type="NCBI Taxonomy" id="66656"/>
    <lineage>
        <taxon>Eukaryota</taxon>
        <taxon>Viridiplantae</taxon>
        <taxon>Streptophyta</taxon>
        <taxon>Embryophyta</taxon>
        <taxon>Tracheophyta</taxon>
        <taxon>Spermatophyta</taxon>
        <taxon>Magnoliopsida</taxon>
        <taxon>eudicotyledons</taxon>
        <taxon>Gunneridae</taxon>
        <taxon>Pentapetalae</taxon>
        <taxon>rosids</taxon>
        <taxon>malvids</taxon>
        <taxon>Malvales</taxon>
        <taxon>Malvaceae</taxon>
        <taxon>Helicteroideae</taxon>
        <taxon>Durio</taxon>
    </lineage>
</organism>
<dbReference type="GO" id="GO:0005829">
    <property type="term" value="C:cytosol"/>
    <property type="evidence" value="ECO:0007669"/>
    <property type="project" value="TreeGrafter"/>
</dbReference>
<protein>
    <submittedName>
        <fullName evidence="3">26S proteasome non-ATPase regulatory subunit 4 homolog</fullName>
    </submittedName>
</protein>
<proteinExistence type="predicted"/>
<dbReference type="Gene3D" id="1.10.287.3990">
    <property type="match status" value="1"/>
</dbReference>
<dbReference type="PANTHER" id="PTHR10223">
    <property type="entry name" value="26S PROTEASOME NON-ATPASE REGULATORY SUBUNIT 4"/>
    <property type="match status" value="1"/>
</dbReference>
<dbReference type="PANTHER" id="PTHR10223:SF0">
    <property type="entry name" value="26S PROTEASOME NON-ATPASE REGULATORY SUBUNIT 4"/>
    <property type="match status" value="1"/>
</dbReference>
<dbReference type="KEGG" id="dzi:111282838"/>
<keyword evidence="3" id="KW-0647">Proteasome</keyword>
<reference evidence="3" key="1">
    <citation type="submission" date="2025-08" db="UniProtKB">
        <authorList>
            <consortium name="RefSeq"/>
        </authorList>
    </citation>
    <scope>IDENTIFICATION</scope>
    <source>
        <tissue evidence="3">Fruit stalk</tissue>
    </source>
</reference>
<dbReference type="RefSeq" id="XP_022726833.1">
    <property type="nucleotide sequence ID" value="XM_022871098.1"/>
</dbReference>
<dbReference type="FunFam" id="1.10.287.3990:FF:000004">
    <property type="entry name" value="26S proteasome regulatory subunit N10"/>
    <property type="match status" value="1"/>
</dbReference>
<gene>
    <name evidence="3" type="primary">LOC111282838</name>
</gene>
<feature type="region of interest" description="Disordered" evidence="1">
    <location>
        <begin position="41"/>
        <end position="91"/>
    </location>
</feature>
<dbReference type="GO" id="GO:0005634">
    <property type="term" value="C:nucleus"/>
    <property type="evidence" value="ECO:0007669"/>
    <property type="project" value="TreeGrafter"/>
</dbReference>
<feature type="compositionally biased region" description="Basic and acidic residues" evidence="1">
    <location>
        <begin position="45"/>
        <end position="72"/>
    </location>
</feature>
<dbReference type="GeneID" id="111282838"/>
<dbReference type="InterPro" id="IPR027040">
    <property type="entry name" value="PSMD4"/>
</dbReference>
<accession>A0A6P5XEZ1</accession>
<name>A0A6P5XEZ1_DURZI</name>
<dbReference type="OrthoDB" id="1731724at2759"/>
<dbReference type="Proteomes" id="UP000515121">
    <property type="component" value="Unplaced"/>
</dbReference>
<dbReference type="GO" id="GO:0031593">
    <property type="term" value="F:polyubiquitin modification-dependent protein binding"/>
    <property type="evidence" value="ECO:0007669"/>
    <property type="project" value="TreeGrafter"/>
</dbReference>
<dbReference type="GO" id="GO:0008540">
    <property type="term" value="C:proteasome regulatory particle, base subcomplex"/>
    <property type="evidence" value="ECO:0007669"/>
    <property type="project" value="TreeGrafter"/>
</dbReference>
<dbReference type="AlphaFoldDB" id="A0A6P5XEZ1"/>
<evidence type="ECO:0000313" key="3">
    <source>
        <dbReference type="RefSeq" id="XP_022726833.1"/>
    </source>
</evidence>
<evidence type="ECO:0000256" key="1">
    <source>
        <dbReference type="SAM" id="MobiDB-lite"/>
    </source>
</evidence>
<sequence length="113" mass="12295">MTTMPAHLCSLGMGKERAAAGGVFDFDFEVDPNIDPKLAPALRVSMEEERARQDAAAKRGAKEATRQEKGEEAQPLSDSQNATMTATEKVIDPMDEDDALLKQALALSMNTWI</sequence>
<feature type="compositionally biased region" description="Polar residues" evidence="1">
    <location>
        <begin position="76"/>
        <end position="86"/>
    </location>
</feature>